<reference evidence="7" key="2">
    <citation type="submission" date="2021-01" db="UniProtKB">
        <authorList>
            <consortium name="EnsemblMetazoa"/>
        </authorList>
    </citation>
    <scope>IDENTIFICATION</scope>
</reference>
<reference evidence="8" key="1">
    <citation type="submission" date="2015-02" db="EMBL/GenBank/DDBJ databases">
        <title>Genome sequencing for Strongylocentrotus purpuratus.</title>
        <authorList>
            <person name="Murali S."/>
            <person name="Liu Y."/>
            <person name="Vee V."/>
            <person name="English A."/>
            <person name="Wang M."/>
            <person name="Skinner E."/>
            <person name="Han Y."/>
            <person name="Muzny D.M."/>
            <person name="Worley K.C."/>
            <person name="Gibbs R.A."/>
        </authorList>
    </citation>
    <scope>NUCLEOTIDE SEQUENCE</scope>
</reference>
<feature type="region of interest" description="Disordered" evidence="6">
    <location>
        <begin position="118"/>
        <end position="143"/>
    </location>
</feature>
<dbReference type="Proteomes" id="UP000007110">
    <property type="component" value="Unassembled WGS sequence"/>
</dbReference>
<name>A0A7M7HPN0_STRPU</name>
<dbReference type="PANTHER" id="PTHR31454:SF2">
    <property type="entry name" value="ACTIVE REGULATOR OF SIRT1"/>
    <property type="match status" value="1"/>
</dbReference>
<feature type="compositionally biased region" description="Acidic residues" evidence="6">
    <location>
        <begin position="126"/>
        <end position="143"/>
    </location>
</feature>
<dbReference type="AlphaFoldDB" id="A0A7M7HPN0"/>
<dbReference type="Pfam" id="PF15684">
    <property type="entry name" value="AROS"/>
    <property type="match status" value="1"/>
</dbReference>
<dbReference type="InterPro" id="IPR023262">
    <property type="entry name" value="AROS"/>
</dbReference>
<dbReference type="GO" id="GO:0005730">
    <property type="term" value="C:nucleolus"/>
    <property type="evidence" value="ECO:0007669"/>
    <property type="project" value="UniProtKB-SubCell"/>
</dbReference>
<dbReference type="RefSeq" id="XP_011675062.1">
    <property type="nucleotide sequence ID" value="XM_011676760.2"/>
</dbReference>
<evidence type="ECO:0000256" key="4">
    <source>
        <dbReference type="ARBA" id="ARBA00023242"/>
    </source>
</evidence>
<comment type="subcellular location">
    <subcellularLocation>
        <location evidence="1">Nucleus</location>
        <location evidence="1">Nucleolus</location>
    </subcellularLocation>
</comment>
<protein>
    <recommendedName>
        <fullName evidence="3">Active regulator of SIRT1</fullName>
    </recommendedName>
    <alternativeName>
        <fullName evidence="5">40S ribosomal protein S19-binding protein 1</fullName>
    </alternativeName>
</protein>
<dbReference type="EnsemblMetazoa" id="XM_011676760">
    <property type="protein sequence ID" value="XP_011675062"/>
    <property type="gene ID" value="LOC105443515"/>
</dbReference>
<comment type="similarity">
    <text evidence="2">Belongs to the AROS family.</text>
</comment>
<dbReference type="GeneID" id="105443515"/>
<evidence type="ECO:0000313" key="7">
    <source>
        <dbReference type="EnsemblMetazoa" id="XP_011675062"/>
    </source>
</evidence>
<organism evidence="7 8">
    <name type="scientific">Strongylocentrotus purpuratus</name>
    <name type="common">Purple sea urchin</name>
    <dbReference type="NCBI Taxonomy" id="7668"/>
    <lineage>
        <taxon>Eukaryota</taxon>
        <taxon>Metazoa</taxon>
        <taxon>Echinodermata</taxon>
        <taxon>Eleutherozoa</taxon>
        <taxon>Echinozoa</taxon>
        <taxon>Echinoidea</taxon>
        <taxon>Euechinoidea</taxon>
        <taxon>Echinacea</taxon>
        <taxon>Camarodonta</taxon>
        <taxon>Echinidea</taxon>
        <taxon>Strongylocentrotidae</taxon>
        <taxon>Strongylocentrotus</taxon>
    </lineage>
</organism>
<keyword evidence="8" id="KW-1185">Reference proteome</keyword>
<evidence type="ECO:0000313" key="8">
    <source>
        <dbReference type="Proteomes" id="UP000007110"/>
    </source>
</evidence>
<evidence type="ECO:0000256" key="5">
    <source>
        <dbReference type="ARBA" id="ARBA00032748"/>
    </source>
</evidence>
<proteinExistence type="inferred from homology"/>
<dbReference type="KEGG" id="spu:105443515"/>
<evidence type="ECO:0000256" key="1">
    <source>
        <dbReference type="ARBA" id="ARBA00004604"/>
    </source>
</evidence>
<dbReference type="PANTHER" id="PTHR31454">
    <property type="entry name" value="ACTIVE REGULATOR OF SIRT1"/>
    <property type="match status" value="1"/>
</dbReference>
<keyword evidence="4" id="KW-0539">Nucleus</keyword>
<dbReference type="PRINTS" id="PR02029">
    <property type="entry name" value="ACTREGSIRT1"/>
</dbReference>
<evidence type="ECO:0000256" key="3">
    <source>
        <dbReference type="ARBA" id="ARBA00016855"/>
    </source>
</evidence>
<dbReference type="InParanoid" id="A0A7M7HPN0"/>
<evidence type="ECO:0000256" key="2">
    <source>
        <dbReference type="ARBA" id="ARBA00007318"/>
    </source>
</evidence>
<dbReference type="FunCoup" id="A0A7M7HPN0">
    <property type="interactions" value="875"/>
</dbReference>
<evidence type="ECO:0000256" key="6">
    <source>
        <dbReference type="SAM" id="MobiDB-lite"/>
    </source>
</evidence>
<sequence length="160" mass="18045">MSTSLVRKGLELFADESVAELGGAVSHRKKKGPSSVKREDMMEKINTNKKGVKKQLNKIRHREIKKPTAKEGKIKSSIDAYKKCQPSDCTEENVQLLLGLSRSNPETSGFYTQILKHSRGKLAKDQEEEEEQTEQEGGFTEEDFALFDKDYVPKKKNAAL</sequence>
<dbReference type="OMA" id="IQRYNSG"/>
<dbReference type="OrthoDB" id="6493910at2759"/>
<accession>A0A7M7HPN0</accession>